<dbReference type="Proteomes" id="UP000075809">
    <property type="component" value="Unassembled WGS sequence"/>
</dbReference>
<feature type="domain" description="Helix-turn-helix type 11" evidence="1">
    <location>
        <begin position="19"/>
        <end position="56"/>
    </location>
</feature>
<accession>A0A151X7A6</accession>
<sequence length="60" mass="7079">MELPKQHFRHALLLFFNRRKNADLQALLNENPTQSTSELAGKLNVDRTTVIKRLRDMLFK</sequence>
<dbReference type="InterPro" id="IPR013196">
    <property type="entry name" value="HTH_11"/>
</dbReference>
<proteinExistence type="predicted"/>
<protein>
    <recommendedName>
        <fullName evidence="1">Helix-turn-helix type 11 domain-containing protein</fullName>
    </recommendedName>
</protein>
<dbReference type="Gene3D" id="1.10.10.10">
    <property type="entry name" value="Winged helix-like DNA-binding domain superfamily/Winged helix DNA-binding domain"/>
    <property type="match status" value="1"/>
</dbReference>
<gene>
    <name evidence="2" type="ORF">ALC60_04871</name>
</gene>
<evidence type="ECO:0000313" key="2">
    <source>
        <dbReference type="EMBL" id="KYQ56257.1"/>
    </source>
</evidence>
<keyword evidence="3" id="KW-1185">Reference proteome</keyword>
<dbReference type="Pfam" id="PF08279">
    <property type="entry name" value="HTH_11"/>
    <property type="match status" value="1"/>
</dbReference>
<name>A0A151X7A6_9HYME</name>
<dbReference type="EMBL" id="KQ982450">
    <property type="protein sequence ID" value="KYQ56257.1"/>
    <property type="molecule type" value="Genomic_DNA"/>
</dbReference>
<dbReference type="AlphaFoldDB" id="A0A151X7A6"/>
<organism evidence="2 3">
    <name type="scientific">Mycetomoellerius zeteki</name>
    <dbReference type="NCBI Taxonomy" id="64791"/>
    <lineage>
        <taxon>Eukaryota</taxon>
        <taxon>Metazoa</taxon>
        <taxon>Ecdysozoa</taxon>
        <taxon>Arthropoda</taxon>
        <taxon>Hexapoda</taxon>
        <taxon>Insecta</taxon>
        <taxon>Pterygota</taxon>
        <taxon>Neoptera</taxon>
        <taxon>Endopterygota</taxon>
        <taxon>Hymenoptera</taxon>
        <taxon>Apocrita</taxon>
        <taxon>Aculeata</taxon>
        <taxon>Formicoidea</taxon>
        <taxon>Formicidae</taxon>
        <taxon>Myrmicinae</taxon>
        <taxon>Mycetomoellerius</taxon>
    </lineage>
</organism>
<evidence type="ECO:0000313" key="3">
    <source>
        <dbReference type="Proteomes" id="UP000075809"/>
    </source>
</evidence>
<evidence type="ECO:0000259" key="1">
    <source>
        <dbReference type="Pfam" id="PF08279"/>
    </source>
</evidence>
<dbReference type="InterPro" id="IPR036388">
    <property type="entry name" value="WH-like_DNA-bd_sf"/>
</dbReference>
<reference evidence="2 3" key="1">
    <citation type="submission" date="2015-09" db="EMBL/GenBank/DDBJ databases">
        <title>Trachymyrmex zeteki WGS genome.</title>
        <authorList>
            <person name="Nygaard S."/>
            <person name="Hu H."/>
            <person name="Boomsma J."/>
            <person name="Zhang G."/>
        </authorList>
    </citation>
    <scope>NUCLEOTIDE SEQUENCE [LARGE SCALE GENOMIC DNA]</scope>
    <source>
        <strain evidence="2">Tzet28-1</strain>
        <tissue evidence="2">Whole body</tissue>
    </source>
</reference>